<evidence type="ECO:0000313" key="1">
    <source>
        <dbReference type="EMBL" id="KRM19141.1"/>
    </source>
</evidence>
<protein>
    <submittedName>
        <fullName evidence="1">Uncharacterized protein</fullName>
    </submittedName>
</protein>
<evidence type="ECO:0000313" key="2">
    <source>
        <dbReference type="Proteomes" id="UP000051054"/>
    </source>
</evidence>
<dbReference type="RefSeq" id="WP_155830669.1">
    <property type="nucleotide sequence ID" value="NZ_AZGD01000087.1"/>
</dbReference>
<organism evidence="1 2">
    <name type="scientific">Ligilactobacillus hayakitensis DSM 18933 = JCM 14209</name>
    <dbReference type="NCBI Taxonomy" id="1423755"/>
    <lineage>
        <taxon>Bacteria</taxon>
        <taxon>Bacillati</taxon>
        <taxon>Bacillota</taxon>
        <taxon>Bacilli</taxon>
        <taxon>Lactobacillales</taxon>
        <taxon>Lactobacillaceae</taxon>
        <taxon>Ligilactobacillus</taxon>
    </lineage>
</organism>
<proteinExistence type="predicted"/>
<dbReference type="AlphaFoldDB" id="A0A0R1WNY9"/>
<accession>A0A0R1WNY9</accession>
<dbReference type="PATRIC" id="fig|1423755.3.peg.482"/>
<reference evidence="1 2" key="1">
    <citation type="journal article" date="2015" name="Genome Announc.">
        <title>Expanding the biotechnology potential of lactobacilli through comparative genomics of 213 strains and associated genera.</title>
        <authorList>
            <person name="Sun Z."/>
            <person name="Harris H.M."/>
            <person name="McCann A."/>
            <person name="Guo C."/>
            <person name="Argimon S."/>
            <person name="Zhang W."/>
            <person name="Yang X."/>
            <person name="Jeffery I.B."/>
            <person name="Cooney J.C."/>
            <person name="Kagawa T.F."/>
            <person name="Liu W."/>
            <person name="Song Y."/>
            <person name="Salvetti E."/>
            <person name="Wrobel A."/>
            <person name="Rasinkangas P."/>
            <person name="Parkhill J."/>
            <person name="Rea M.C."/>
            <person name="O'Sullivan O."/>
            <person name="Ritari J."/>
            <person name="Douillard F.P."/>
            <person name="Paul Ross R."/>
            <person name="Yang R."/>
            <person name="Briner A.E."/>
            <person name="Felis G.E."/>
            <person name="de Vos W.M."/>
            <person name="Barrangou R."/>
            <person name="Klaenhammer T.R."/>
            <person name="Caufield P.W."/>
            <person name="Cui Y."/>
            <person name="Zhang H."/>
            <person name="O'Toole P.W."/>
        </authorList>
    </citation>
    <scope>NUCLEOTIDE SEQUENCE [LARGE SCALE GENOMIC DNA]</scope>
    <source>
        <strain evidence="1 2">DSM 18933</strain>
    </source>
</reference>
<sequence length="53" mass="6272">MKNQKLNIERLEKIVKMSDGQLNVCSTWTIPVTEFTFTAGYTWYKSKSRSKRK</sequence>
<dbReference type="STRING" id="1423755.FC40_GL000434"/>
<keyword evidence="2" id="KW-1185">Reference proteome</keyword>
<name>A0A0R1WNY9_9LACO</name>
<dbReference type="Proteomes" id="UP000051054">
    <property type="component" value="Unassembled WGS sequence"/>
</dbReference>
<gene>
    <name evidence="1" type="ORF">FC40_GL000434</name>
</gene>
<dbReference type="EMBL" id="AZGD01000087">
    <property type="protein sequence ID" value="KRM19141.1"/>
    <property type="molecule type" value="Genomic_DNA"/>
</dbReference>
<comment type="caution">
    <text evidence="1">The sequence shown here is derived from an EMBL/GenBank/DDBJ whole genome shotgun (WGS) entry which is preliminary data.</text>
</comment>